<evidence type="ECO:0000313" key="3">
    <source>
        <dbReference type="Proteomes" id="UP001305414"/>
    </source>
</evidence>
<dbReference type="EMBL" id="JAWHQM010000050">
    <property type="protein sequence ID" value="KAK5635260.1"/>
    <property type="molecule type" value="Genomic_DNA"/>
</dbReference>
<accession>A0AAN7UM10</accession>
<gene>
    <name evidence="2" type="ORF">RRF57_010972</name>
</gene>
<dbReference type="Proteomes" id="UP001305414">
    <property type="component" value="Unassembled WGS sequence"/>
</dbReference>
<feature type="region of interest" description="Disordered" evidence="1">
    <location>
        <begin position="1"/>
        <end position="25"/>
    </location>
</feature>
<keyword evidence="3" id="KW-1185">Reference proteome</keyword>
<feature type="region of interest" description="Disordered" evidence="1">
    <location>
        <begin position="58"/>
        <end position="81"/>
    </location>
</feature>
<comment type="caution">
    <text evidence="2">The sequence shown here is derived from an EMBL/GenBank/DDBJ whole genome shotgun (WGS) entry which is preliminary data.</text>
</comment>
<dbReference type="AlphaFoldDB" id="A0AAN7UM10"/>
<evidence type="ECO:0000256" key="1">
    <source>
        <dbReference type="SAM" id="MobiDB-lite"/>
    </source>
</evidence>
<reference evidence="2 3" key="1">
    <citation type="submission" date="2023-10" db="EMBL/GenBank/DDBJ databases">
        <title>Draft genome sequence of Xylaria bambusicola isolate GMP-LS, the root and basal stem rot pathogen of sugarcane in Indonesia.</title>
        <authorList>
            <person name="Selvaraj P."/>
            <person name="Muralishankar V."/>
            <person name="Muruganantham S."/>
            <person name="Sp S."/>
            <person name="Haryani S."/>
            <person name="Lau K.J.X."/>
            <person name="Naqvi N.I."/>
        </authorList>
    </citation>
    <scope>NUCLEOTIDE SEQUENCE [LARGE SCALE GENOMIC DNA]</scope>
    <source>
        <strain evidence="2">GMP-LS</strain>
    </source>
</reference>
<organism evidence="2 3">
    <name type="scientific">Xylaria bambusicola</name>
    <dbReference type="NCBI Taxonomy" id="326684"/>
    <lineage>
        <taxon>Eukaryota</taxon>
        <taxon>Fungi</taxon>
        <taxon>Dikarya</taxon>
        <taxon>Ascomycota</taxon>
        <taxon>Pezizomycotina</taxon>
        <taxon>Sordariomycetes</taxon>
        <taxon>Xylariomycetidae</taxon>
        <taxon>Xylariales</taxon>
        <taxon>Xylariaceae</taxon>
        <taxon>Xylaria</taxon>
    </lineage>
</organism>
<sequence>MNLPETRHQSRLHGFSTVPARPVGMRRTAQRPAISQLGYGHIQSPSVLTTPGFQGLYGGIENSDDTRLQHDASQLSEEDSA</sequence>
<proteinExistence type="predicted"/>
<evidence type="ECO:0000313" key="2">
    <source>
        <dbReference type="EMBL" id="KAK5635260.1"/>
    </source>
</evidence>
<name>A0AAN7UM10_9PEZI</name>
<protein>
    <submittedName>
        <fullName evidence="2">Uncharacterized protein</fullName>
    </submittedName>
</protein>